<dbReference type="PROSITE" id="PS50055">
    <property type="entry name" value="TYR_PHOSPHATASE_PTP"/>
    <property type="match status" value="1"/>
</dbReference>
<dbReference type="InterPro" id="IPR000387">
    <property type="entry name" value="Tyr_Pase_dom"/>
</dbReference>
<evidence type="ECO:0000313" key="7">
    <source>
        <dbReference type="Proteomes" id="UP001166286"/>
    </source>
</evidence>
<dbReference type="CDD" id="cd18533">
    <property type="entry name" value="PTP_fungal"/>
    <property type="match status" value="1"/>
</dbReference>
<dbReference type="AlphaFoldDB" id="A0AA39RAQ0"/>
<reference evidence="6" key="1">
    <citation type="submission" date="2023-03" db="EMBL/GenBank/DDBJ databases">
        <title>Complete genome of Cladonia borealis.</title>
        <authorList>
            <person name="Park H."/>
        </authorList>
    </citation>
    <scope>NUCLEOTIDE SEQUENCE</scope>
    <source>
        <strain evidence="6">ANT050790</strain>
    </source>
</reference>
<dbReference type="Pfam" id="PF00102">
    <property type="entry name" value="Y_phosphatase"/>
    <property type="match status" value="1"/>
</dbReference>
<dbReference type="InterPro" id="IPR016130">
    <property type="entry name" value="Tyr_Pase_AS"/>
</dbReference>
<dbReference type="GO" id="GO:0004725">
    <property type="term" value="F:protein tyrosine phosphatase activity"/>
    <property type="evidence" value="ECO:0007669"/>
    <property type="project" value="InterPro"/>
</dbReference>
<dbReference type="PRINTS" id="PR00700">
    <property type="entry name" value="PRTYPHPHTASE"/>
</dbReference>
<dbReference type="InterPro" id="IPR003595">
    <property type="entry name" value="Tyr_Pase_cat"/>
</dbReference>
<organism evidence="6 7">
    <name type="scientific">Cladonia borealis</name>
    <dbReference type="NCBI Taxonomy" id="184061"/>
    <lineage>
        <taxon>Eukaryota</taxon>
        <taxon>Fungi</taxon>
        <taxon>Dikarya</taxon>
        <taxon>Ascomycota</taxon>
        <taxon>Pezizomycotina</taxon>
        <taxon>Lecanoromycetes</taxon>
        <taxon>OSLEUM clade</taxon>
        <taxon>Lecanoromycetidae</taxon>
        <taxon>Lecanorales</taxon>
        <taxon>Lecanorineae</taxon>
        <taxon>Cladoniaceae</taxon>
        <taxon>Cladonia</taxon>
    </lineage>
</organism>
<keyword evidence="7" id="KW-1185">Reference proteome</keyword>
<feature type="domain" description="Tyrosine-protein phosphatase" evidence="4">
    <location>
        <begin position="95"/>
        <end position="332"/>
    </location>
</feature>
<feature type="transmembrane region" description="Helical" evidence="3">
    <location>
        <begin position="443"/>
        <end position="465"/>
    </location>
</feature>
<dbReference type="PROSITE" id="PS00383">
    <property type="entry name" value="TYR_PHOSPHATASE_1"/>
    <property type="match status" value="1"/>
</dbReference>
<dbReference type="PROSITE" id="PS50056">
    <property type="entry name" value="TYR_PHOSPHATASE_2"/>
    <property type="match status" value="1"/>
</dbReference>
<evidence type="ECO:0000256" key="3">
    <source>
        <dbReference type="SAM" id="Phobius"/>
    </source>
</evidence>
<dbReference type="Proteomes" id="UP001166286">
    <property type="component" value="Unassembled WGS sequence"/>
</dbReference>
<accession>A0AA39RAQ0</accession>
<keyword evidence="3" id="KW-1133">Transmembrane helix</keyword>
<feature type="region of interest" description="Disordered" evidence="2">
    <location>
        <begin position="1"/>
        <end position="41"/>
    </location>
</feature>
<keyword evidence="3" id="KW-0472">Membrane</keyword>
<sequence length="467" mass="52279">MAASFGKGSSIANKRGRSQDSPTPLVSPPVPKATKLEDETALDNAGTPAFLRQSQYEIRAKFKDLTWKEKLRLWQGGNDSSSQWAQDHLSPQVAKRNRYANVQPWLKSRIHLRVAEGAETNYIATQGPKQSGLSHFWHMIWHETGDVAVIVMLTQTHDGFMEKCCQYFPPNAEAGSYKVDPLDKAQDTPEGCVNLLETVSEPDSKIELRKLSLHFGEETKEVWHFQFSGWPDFAVPENEDLAALLELLKLSAEKNKSPSNPRVVHCSAGVGRSGTFIALEHLLALVESGAIADAKDDEDLIYDVVNRLREQRMSMVQNETQYEFLYEVVKEQFRERQRQLLLQASGQHSPKLRKLASGMKAAILGEGKDEDSYFSGNQTNEGQGDERQSEEAKTRSLSEIRRNGTTLEDENGDSKARFRSESQVEDRRPEGIPRMFGSIGRPFIFISGCIVALMASVAGAFIWVMGT</sequence>
<dbReference type="InterPro" id="IPR029021">
    <property type="entry name" value="Prot-tyrosine_phosphatase-like"/>
</dbReference>
<evidence type="ECO:0000256" key="1">
    <source>
        <dbReference type="ARBA" id="ARBA00009649"/>
    </source>
</evidence>
<protein>
    <submittedName>
        <fullName evidence="6">Uncharacterized protein</fullName>
    </submittedName>
</protein>
<feature type="region of interest" description="Disordered" evidence="2">
    <location>
        <begin position="369"/>
        <end position="431"/>
    </location>
</feature>
<evidence type="ECO:0000313" key="6">
    <source>
        <dbReference type="EMBL" id="KAK0517100.1"/>
    </source>
</evidence>
<dbReference type="SMART" id="SM00404">
    <property type="entry name" value="PTPc_motif"/>
    <property type="match status" value="1"/>
</dbReference>
<dbReference type="Gene3D" id="3.90.190.10">
    <property type="entry name" value="Protein tyrosine phosphatase superfamily"/>
    <property type="match status" value="1"/>
</dbReference>
<feature type="domain" description="Tyrosine specific protein phosphatases" evidence="5">
    <location>
        <begin position="242"/>
        <end position="323"/>
    </location>
</feature>
<name>A0AA39RAQ0_9LECA</name>
<feature type="compositionally biased region" description="Basic and acidic residues" evidence="2">
    <location>
        <begin position="384"/>
        <end position="402"/>
    </location>
</feature>
<gene>
    <name evidence="6" type="ORF">JMJ35_000255</name>
</gene>
<evidence type="ECO:0000256" key="2">
    <source>
        <dbReference type="SAM" id="MobiDB-lite"/>
    </source>
</evidence>
<dbReference type="EMBL" id="JAFEKC020000001">
    <property type="protein sequence ID" value="KAK0517100.1"/>
    <property type="molecule type" value="Genomic_DNA"/>
</dbReference>
<feature type="compositionally biased region" description="Basic and acidic residues" evidence="2">
    <location>
        <begin position="412"/>
        <end position="431"/>
    </location>
</feature>
<dbReference type="PANTHER" id="PTHR19134:SF449">
    <property type="entry name" value="TYROSINE-PROTEIN PHOSPHATASE 1"/>
    <property type="match status" value="1"/>
</dbReference>
<dbReference type="SUPFAM" id="SSF52799">
    <property type="entry name" value="(Phosphotyrosine protein) phosphatases II"/>
    <property type="match status" value="1"/>
</dbReference>
<dbReference type="InterPro" id="IPR000242">
    <property type="entry name" value="PTP_cat"/>
</dbReference>
<dbReference type="SMART" id="SM00194">
    <property type="entry name" value="PTPc"/>
    <property type="match status" value="1"/>
</dbReference>
<dbReference type="InterPro" id="IPR050348">
    <property type="entry name" value="Protein-Tyr_Phosphatase"/>
</dbReference>
<proteinExistence type="inferred from homology"/>
<keyword evidence="3" id="KW-0812">Transmembrane</keyword>
<comment type="caution">
    <text evidence="6">The sequence shown here is derived from an EMBL/GenBank/DDBJ whole genome shotgun (WGS) entry which is preliminary data.</text>
</comment>
<comment type="similarity">
    <text evidence="1">Belongs to the protein-tyrosine phosphatase family. Non-receptor class subfamily.</text>
</comment>
<evidence type="ECO:0000259" key="4">
    <source>
        <dbReference type="PROSITE" id="PS50055"/>
    </source>
</evidence>
<dbReference type="PANTHER" id="PTHR19134">
    <property type="entry name" value="RECEPTOR-TYPE TYROSINE-PROTEIN PHOSPHATASE"/>
    <property type="match status" value="1"/>
</dbReference>
<evidence type="ECO:0000259" key="5">
    <source>
        <dbReference type="PROSITE" id="PS50056"/>
    </source>
</evidence>